<evidence type="ECO:0000313" key="4">
    <source>
        <dbReference type="EMBL" id="MDT8997927.1"/>
    </source>
</evidence>
<feature type="compositionally biased region" description="Low complexity" evidence="2">
    <location>
        <begin position="227"/>
        <end position="238"/>
    </location>
</feature>
<evidence type="ECO:0000256" key="1">
    <source>
        <dbReference type="PROSITE-ProRule" id="PRU00339"/>
    </source>
</evidence>
<reference evidence="4" key="1">
    <citation type="submission" date="2023-09" db="EMBL/GenBank/DDBJ databases">
        <title>Paucibacter sp. APW11 Genome sequencing and assembly.</title>
        <authorList>
            <person name="Kim I."/>
        </authorList>
    </citation>
    <scope>NUCLEOTIDE SEQUENCE</scope>
    <source>
        <strain evidence="4">APW11</strain>
    </source>
</reference>
<dbReference type="SMART" id="SM00028">
    <property type="entry name" value="TPR"/>
    <property type="match status" value="1"/>
</dbReference>
<dbReference type="Proteomes" id="UP001246372">
    <property type="component" value="Unassembled WGS sequence"/>
</dbReference>
<protein>
    <submittedName>
        <fullName evidence="4">Tetratricopeptide repeat protein</fullName>
    </submittedName>
</protein>
<name>A0ABU3P6M0_9BURK</name>
<evidence type="ECO:0000256" key="3">
    <source>
        <dbReference type="SAM" id="SignalP"/>
    </source>
</evidence>
<keyword evidence="5" id="KW-1185">Reference proteome</keyword>
<feature type="repeat" description="TPR" evidence="1">
    <location>
        <begin position="171"/>
        <end position="204"/>
    </location>
</feature>
<feature type="chain" id="PRO_5046707749" evidence="3">
    <location>
        <begin position="31"/>
        <end position="238"/>
    </location>
</feature>
<dbReference type="RefSeq" id="WP_315648184.1">
    <property type="nucleotide sequence ID" value="NZ_JAVXZY010000001.1"/>
</dbReference>
<dbReference type="SUPFAM" id="SSF48452">
    <property type="entry name" value="TPR-like"/>
    <property type="match status" value="1"/>
</dbReference>
<gene>
    <name evidence="4" type="ORF">RQP53_01415</name>
</gene>
<keyword evidence="1" id="KW-0802">TPR repeat</keyword>
<feature type="signal peptide" evidence="3">
    <location>
        <begin position="1"/>
        <end position="30"/>
    </location>
</feature>
<dbReference type="InterPro" id="IPR019734">
    <property type="entry name" value="TPR_rpt"/>
</dbReference>
<dbReference type="InterPro" id="IPR011990">
    <property type="entry name" value="TPR-like_helical_dom_sf"/>
</dbReference>
<dbReference type="EMBL" id="JAVXZY010000001">
    <property type="protein sequence ID" value="MDT8997927.1"/>
    <property type="molecule type" value="Genomic_DNA"/>
</dbReference>
<dbReference type="Gene3D" id="1.25.40.10">
    <property type="entry name" value="Tetratricopeptide repeat domain"/>
    <property type="match status" value="1"/>
</dbReference>
<comment type="caution">
    <text evidence="4">The sequence shown here is derived from an EMBL/GenBank/DDBJ whole genome shotgun (WGS) entry which is preliminary data.</text>
</comment>
<evidence type="ECO:0000256" key="2">
    <source>
        <dbReference type="SAM" id="MobiDB-lite"/>
    </source>
</evidence>
<accession>A0ABU3P6M0</accession>
<sequence length="238" mass="26081">MNALTRARTAALPLLPALLAAALLPSAAQAQVSPELCGPVYVQGDFGPYDYRYDKDKLGVVERAHFTSEVELLVRGHSTALVGTDLNYTLAKFPNHHRALLSMLNLGKKLKSDQVPGAAHPVECYFERALRFKRNDTVARMLYVQYLIGRSRLAEAQEQVDEAARHAAGNALTHYNIGLSYFELKAYDKALTHAHEALKIGYTNQGLVERLKSVGQWREPEADKPTAAEPAASAASAP</sequence>
<organism evidence="4 5">
    <name type="scientific">Roseateles aquae</name>
    <dbReference type="NCBI Taxonomy" id="3077235"/>
    <lineage>
        <taxon>Bacteria</taxon>
        <taxon>Pseudomonadati</taxon>
        <taxon>Pseudomonadota</taxon>
        <taxon>Betaproteobacteria</taxon>
        <taxon>Burkholderiales</taxon>
        <taxon>Sphaerotilaceae</taxon>
        <taxon>Roseateles</taxon>
    </lineage>
</organism>
<keyword evidence="3" id="KW-0732">Signal</keyword>
<dbReference type="PROSITE" id="PS50005">
    <property type="entry name" value="TPR"/>
    <property type="match status" value="1"/>
</dbReference>
<evidence type="ECO:0000313" key="5">
    <source>
        <dbReference type="Proteomes" id="UP001246372"/>
    </source>
</evidence>
<feature type="region of interest" description="Disordered" evidence="2">
    <location>
        <begin position="217"/>
        <end position="238"/>
    </location>
</feature>
<proteinExistence type="predicted"/>